<keyword evidence="2" id="KW-0723">Serine/threonine-protein kinase</keyword>
<organism evidence="12 13">
    <name type="scientific">Porcisia hertigi</name>
    <dbReference type="NCBI Taxonomy" id="2761500"/>
    <lineage>
        <taxon>Eukaryota</taxon>
        <taxon>Discoba</taxon>
        <taxon>Euglenozoa</taxon>
        <taxon>Kinetoplastea</taxon>
        <taxon>Metakinetoplastina</taxon>
        <taxon>Trypanosomatida</taxon>
        <taxon>Trypanosomatidae</taxon>
        <taxon>Leishmaniinae</taxon>
        <taxon>Porcisia</taxon>
    </lineage>
</organism>
<dbReference type="InterPro" id="IPR001245">
    <property type="entry name" value="Ser-Thr/Tyr_kinase_cat_dom"/>
</dbReference>
<dbReference type="Gene3D" id="1.10.510.10">
    <property type="entry name" value="Transferase(Phosphotransferase) domain 1"/>
    <property type="match status" value="1"/>
</dbReference>
<dbReference type="PROSITE" id="PS00108">
    <property type="entry name" value="PROTEIN_KINASE_ST"/>
    <property type="match status" value="1"/>
</dbReference>
<evidence type="ECO:0000313" key="13">
    <source>
        <dbReference type="Proteomes" id="UP000674318"/>
    </source>
</evidence>
<dbReference type="GO" id="GO:0005737">
    <property type="term" value="C:cytoplasm"/>
    <property type="evidence" value="ECO:0007669"/>
    <property type="project" value="TreeGrafter"/>
</dbReference>
<keyword evidence="13" id="KW-1185">Reference proteome</keyword>
<feature type="domain" description="Protein kinase" evidence="11">
    <location>
        <begin position="240"/>
        <end position="604"/>
    </location>
</feature>
<evidence type="ECO:0000256" key="10">
    <source>
        <dbReference type="SAM" id="MobiDB-lite"/>
    </source>
</evidence>
<dbReference type="GO" id="GO:0035556">
    <property type="term" value="P:intracellular signal transduction"/>
    <property type="evidence" value="ECO:0007669"/>
    <property type="project" value="TreeGrafter"/>
</dbReference>
<dbReference type="KEGG" id="phet:94287354"/>
<gene>
    <name evidence="12" type="ORF">JKF63_01229</name>
</gene>
<dbReference type="EC" id="2.7.11.1" evidence="1"/>
<comment type="catalytic activity">
    <reaction evidence="7">
        <text>L-threonyl-[protein] + ATP = O-phospho-L-threonyl-[protein] + ADP + H(+)</text>
        <dbReference type="Rhea" id="RHEA:46608"/>
        <dbReference type="Rhea" id="RHEA-COMP:11060"/>
        <dbReference type="Rhea" id="RHEA-COMP:11605"/>
        <dbReference type="ChEBI" id="CHEBI:15378"/>
        <dbReference type="ChEBI" id="CHEBI:30013"/>
        <dbReference type="ChEBI" id="CHEBI:30616"/>
        <dbReference type="ChEBI" id="CHEBI:61977"/>
        <dbReference type="ChEBI" id="CHEBI:456216"/>
        <dbReference type="EC" id="2.7.11.1"/>
    </reaction>
</comment>
<keyword evidence="3" id="KW-0808">Transferase</keyword>
<keyword evidence="5" id="KW-0418">Kinase</keyword>
<evidence type="ECO:0000256" key="2">
    <source>
        <dbReference type="ARBA" id="ARBA00022527"/>
    </source>
</evidence>
<evidence type="ECO:0000256" key="5">
    <source>
        <dbReference type="ARBA" id="ARBA00022777"/>
    </source>
</evidence>
<dbReference type="PROSITE" id="PS00107">
    <property type="entry name" value="PROTEIN_KINASE_ATP"/>
    <property type="match status" value="1"/>
</dbReference>
<evidence type="ECO:0000256" key="4">
    <source>
        <dbReference type="ARBA" id="ARBA00022741"/>
    </source>
</evidence>
<comment type="caution">
    <text evidence="12">The sequence shown here is derived from an EMBL/GenBank/DDBJ whole genome shotgun (WGS) entry which is preliminary data.</text>
</comment>
<dbReference type="InterPro" id="IPR017441">
    <property type="entry name" value="Protein_kinase_ATP_BS"/>
</dbReference>
<dbReference type="PROSITE" id="PS50011">
    <property type="entry name" value="PROTEIN_KINASE_DOM"/>
    <property type="match status" value="1"/>
</dbReference>
<dbReference type="SUPFAM" id="SSF56112">
    <property type="entry name" value="Protein kinase-like (PK-like)"/>
    <property type="match status" value="1"/>
</dbReference>
<dbReference type="FunFam" id="3.30.200.20:FF:000206">
    <property type="entry name" value="Serine/threonine-protein kinase Ssp1"/>
    <property type="match status" value="1"/>
</dbReference>
<evidence type="ECO:0000256" key="8">
    <source>
        <dbReference type="ARBA" id="ARBA00048679"/>
    </source>
</evidence>
<feature type="compositionally biased region" description="Basic and acidic residues" evidence="10">
    <location>
        <begin position="1140"/>
        <end position="1151"/>
    </location>
</feature>
<evidence type="ECO:0000256" key="3">
    <source>
        <dbReference type="ARBA" id="ARBA00022679"/>
    </source>
</evidence>
<comment type="catalytic activity">
    <reaction evidence="8">
        <text>L-seryl-[protein] + ATP = O-phospho-L-seryl-[protein] + ADP + H(+)</text>
        <dbReference type="Rhea" id="RHEA:17989"/>
        <dbReference type="Rhea" id="RHEA-COMP:9863"/>
        <dbReference type="Rhea" id="RHEA-COMP:11604"/>
        <dbReference type="ChEBI" id="CHEBI:15378"/>
        <dbReference type="ChEBI" id="CHEBI:29999"/>
        <dbReference type="ChEBI" id="CHEBI:30616"/>
        <dbReference type="ChEBI" id="CHEBI:83421"/>
        <dbReference type="ChEBI" id="CHEBI:456216"/>
        <dbReference type="EC" id="2.7.11.1"/>
    </reaction>
</comment>
<dbReference type="Gene3D" id="3.30.200.20">
    <property type="entry name" value="Phosphorylase Kinase, domain 1"/>
    <property type="match status" value="1"/>
</dbReference>
<feature type="compositionally biased region" description="Low complexity" evidence="10">
    <location>
        <begin position="1111"/>
        <end position="1123"/>
    </location>
</feature>
<dbReference type="Pfam" id="PF00069">
    <property type="entry name" value="Pkinase"/>
    <property type="match status" value="1"/>
</dbReference>
<evidence type="ECO:0000259" key="11">
    <source>
        <dbReference type="PROSITE" id="PS50011"/>
    </source>
</evidence>
<feature type="region of interest" description="Disordered" evidence="10">
    <location>
        <begin position="1067"/>
        <end position="1151"/>
    </location>
</feature>
<dbReference type="SMART" id="SM00220">
    <property type="entry name" value="S_TKc"/>
    <property type="match status" value="1"/>
</dbReference>
<dbReference type="CDD" id="cd14008">
    <property type="entry name" value="STKc_LKB1_CaMKK"/>
    <property type="match status" value="1"/>
</dbReference>
<evidence type="ECO:0000256" key="9">
    <source>
        <dbReference type="PROSITE-ProRule" id="PRU10141"/>
    </source>
</evidence>
<proteinExistence type="predicted"/>
<feature type="region of interest" description="Disordered" evidence="10">
    <location>
        <begin position="1"/>
        <end position="25"/>
    </location>
</feature>
<dbReference type="PANTHER" id="PTHR24346">
    <property type="entry name" value="MAP/MICROTUBULE AFFINITY-REGULATING KINASE"/>
    <property type="match status" value="1"/>
</dbReference>
<dbReference type="GeneID" id="94287354"/>
<feature type="binding site" evidence="9">
    <location>
        <position position="269"/>
    </location>
    <ligand>
        <name>ATP</name>
        <dbReference type="ChEBI" id="CHEBI:30616"/>
    </ligand>
</feature>
<evidence type="ECO:0000256" key="7">
    <source>
        <dbReference type="ARBA" id="ARBA00047899"/>
    </source>
</evidence>
<feature type="compositionally biased region" description="Basic and acidic residues" evidence="10">
    <location>
        <begin position="1067"/>
        <end position="1077"/>
    </location>
</feature>
<feature type="compositionally biased region" description="Basic and acidic residues" evidence="10">
    <location>
        <begin position="7"/>
        <end position="24"/>
    </location>
</feature>
<dbReference type="RefSeq" id="XP_067753434.1">
    <property type="nucleotide sequence ID" value="XM_067897277.1"/>
</dbReference>
<accession>A0A836L351</accession>
<evidence type="ECO:0000256" key="6">
    <source>
        <dbReference type="ARBA" id="ARBA00022840"/>
    </source>
</evidence>
<evidence type="ECO:0000256" key="1">
    <source>
        <dbReference type="ARBA" id="ARBA00012513"/>
    </source>
</evidence>
<feature type="region of interest" description="Disordered" evidence="10">
    <location>
        <begin position="949"/>
        <end position="984"/>
    </location>
</feature>
<keyword evidence="4 9" id="KW-0547">Nucleotide-binding</keyword>
<name>A0A836L351_9TRYP</name>
<dbReference type="GO" id="GO:0005524">
    <property type="term" value="F:ATP binding"/>
    <property type="evidence" value="ECO:0007669"/>
    <property type="project" value="UniProtKB-UniRule"/>
</dbReference>
<dbReference type="GO" id="GO:0004674">
    <property type="term" value="F:protein serine/threonine kinase activity"/>
    <property type="evidence" value="ECO:0007669"/>
    <property type="project" value="UniProtKB-KW"/>
</dbReference>
<sequence length="1151" mass="125539">MSTKRGGAGDHAHMASPAKSKDENPFFTHDATAFTVSRESETGGVGFNPLIDDLKDLRPTSFRGNIQNASHLQEQSISRRTSDVGMPKVLLPLSEETTMACFNPTRAQQCKVAVDILCKTSQQFVHTMQIHNVDDFFFPLEGESAEDALRRQLGNKDRHEMEKFVLALVELLEDIRKVRGQAGPLVGSFSLQDGTKSYCCSSSSTHSTVSTASLVRSPVQETHRVTMTYDQYGHRMINRYRVIADLGRGAYGKVKLGADVSTEKMVAIKIINKKHLKRISGFGFKDQDEVLKREIAIMKKVRHRNCVSLYEVIDDPDSQRLYLIMEYVPNGPVVRLKPQQLNRAALEAIEAGFPLNGDVFSKVLMRCAVRRSPKGEMTRLTESELTSNPTVFLCKPLSQHICALYLRQLVSGLRYMHKRCLVHHDIKPENILLGTGHHVFLSDFGVSEIVSTLEEVKQAARKSFEKISESASDEAPCVSGESDLSSVGGKDGSTEGTARLGAGTLLFTAPELFGSSVHQHFVDPYLTDVWALGVTLYCMLVGMSPFFGSSYSQVRTSILTQAFPWSGKTVHEAPLAAEWLVVLNGLLAKDPSQRWSLFRLKSYLDKDDFQSVVQKSALCEASLGAGSSISVGGKASISIPQSPGLVISSATATSTSVARPSFAFVSMANGLNSSFTPSCMLSSSSPFSALAIDTGVAARNLVWDMGVSEQEVRDATRTVRVEVTRQRTILSAHTRCIVHRYVESVRASMRKRHFIQLGSSSHFGSSSQWGFPVPAHVLVTSRKKSNAPTSGGDAVYMAHVPQLSEAKIKPTTESGPISATSLFYPKRRSSQPKVRASDSGNRWDDRCQDGSGGLAKRILTCNSESLDAVLSIVNLQSLSQESFFPLSLTSSSISSVDSCAHMTNVGNRTARFTKSQCNALTAKLAPPSKYMRIPRGGSVVRSHQETPLGISQGMTLGGKPPLVPEEDRPQQVGSLENNGPRHEAPRYRKLSSHTMLTAKAAHCPATLTCKRPCAVSSRRNSPLYKTNGGLADSSLLGCRSTSLEPKNISFPKGFLALPSDRLISAKRPQEESMKDDPVEPGQQRLCGGKRTSSALSCTDEVQHTSSLKTAQPPSSQTTSSSVVHNEDVGGKKKGSTKKKFRDERKVALPKS</sequence>
<dbReference type="OrthoDB" id="68483at2759"/>
<keyword evidence="6 9" id="KW-0067">ATP-binding</keyword>
<dbReference type="EMBL" id="JAFJZO010000035">
    <property type="protein sequence ID" value="KAG5492650.1"/>
    <property type="molecule type" value="Genomic_DNA"/>
</dbReference>
<dbReference type="InterPro" id="IPR008271">
    <property type="entry name" value="Ser/Thr_kinase_AS"/>
</dbReference>
<dbReference type="InterPro" id="IPR000719">
    <property type="entry name" value="Prot_kinase_dom"/>
</dbReference>
<reference evidence="12 13" key="1">
    <citation type="submission" date="2021-02" db="EMBL/GenBank/DDBJ databases">
        <title>Porcisia hertigi Genome sequencing and assembly.</title>
        <authorList>
            <person name="Almutairi H."/>
            <person name="Gatherer D."/>
        </authorList>
    </citation>
    <scope>NUCLEOTIDE SEQUENCE [LARGE SCALE GENOMIC DNA]</scope>
    <source>
        <strain evidence="12 13">C119</strain>
    </source>
</reference>
<protein>
    <recommendedName>
        <fullName evidence="1">non-specific serine/threonine protein kinase</fullName>
        <ecNumber evidence="1">2.7.11.1</ecNumber>
    </recommendedName>
</protein>
<dbReference type="PANTHER" id="PTHR24346:SF77">
    <property type="entry name" value="SERINE THREONINE PROTEIN KINASE"/>
    <property type="match status" value="1"/>
</dbReference>
<dbReference type="InterPro" id="IPR011009">
    <property type="entry name" value="Kinase-like_dom_sf"/>
</dbReference>
<dbReference type="Proteomes" id="UP000674318">
    <property type="component" value="Chromosome 35"/>
</dbReference>
<dbReference type="Pfam" id="PF07714">
    <property type="entry name" value="PK_Tyr_Ser-Thr"/>
    <property type="match status" value="1"/>
</dbReference>
<evidence type="ECO:0000313" key="12">
    <source>
        <dbReference type="EMBL" id="KAG5492650.1"/>
    </source>
</evidence>
<dbReference type="AlphaFoldDB" id="A0A836L351"/>